<dbReference type="InterPro" id="IPR042238">
    <property type="entry name" value="Rad28/ERCC8/Ckn1/ATCSA-1"/>
</dbReference>
<evidence type="ECO:0000256" key="5">
    <source>
        <dbReference type="PROSITE-ProRule" id="PRU00221"/>
    </source>
</evidence>
<dbReference type="Pfam" id="PF00400">
    <property type="entry name" value="WD40"/>
    <property type="match status" value="4"/>
</dbReference>
<dbReference type="GO" id="GO:0031464">
    <property type="term" value="C:Cul4A-RING E3 ubiquitin ligase complex"/>
    <property type="evidence" value="ECO:0007669"/>
    <property type="project" value="TreeGrafter"/>
</dbReference>
<dbReference type="InterPro" id="IPR001680">
    <property type="entry name" value="WD40_rpt"/>
</dbReference>
<proteinExistence type="predicted"/>
<evidence type="ECO:0000313" key="7">
    <source>
        <dbReference type="Proteomes" id="UP000761534"/>
    </source>
</evidence>
<name>A0A642VAN1_9ASCO</name>
<reference evidence="6" key="1">
    <citation type="journal article" date="2019" name="G3 (Bethesda)">
        <title>Genome Assemblies of Two Rare Opportunistic Yeast Pathogens: Diutina rugosa (syn. Candida rugosa) and Trichomonascus ciferrii (syn. Candida ciferrii).</title>
        <authorList>
            <person name="Mixao V."/>
            <person name="Saus E."/>
            <person name="Hansen A.P."/>
            <person name="Lass-Florl C."/>
            <person name="Gabaldon T."/>
        </authorList>
    </citation>
    <scope>NUCLEOTIDE SEQUENCE</scope>
    <source>
        <strain evidence="6">CBS 4856</strain>
    </source>
</reference>
<keyword evidence="4" id="KW-0234">DNA repair</keyword>
<dbReference type="EMBL" id="SWFS01000108">
    <property type="protein sequence ID" value="KAA8916336.1"/>
    <property type="molecule type" value="Genomic_DNA"/>
</dbReference>
<dbReference type="GO" id="GO:0006283">
    <property type="term" value="P:transcription-coupled nucleotide-excision repair"/>
    <property type="evidence" value="ECO:0007669"/>
    <property type="project" value="InterPro"/>
</dbReference>
<evidence type="ECO:0000256" key="2">
    <source>
        <dbReference type="ARBA" id="ARBA00022737"/>
    </source>
</evidence>
<dbReference type="PROSITE" id="PS00678">
    <property type="entry name" value="WD_REPEATS_1"/>
    <property type="match status" value="2"/>
</dbReference>
<dbReference type="PRINTS" id="PR00320">
    <property type="entry name" value="GPROTEINBRPT"/>
</dbReference>
<protein>
    <recommendedName>
        <fullName evidence="8">DNA excision repair protein ERCC-8</fullName>
    </recommendedName>
</protein>
<feature type="repeat" description="WD" evidence="5">
    <location>
        <begin position="182"/>
        <end position="224"/>
    </location>
</feature>
<dbReference type="SMART" id="SM00320">
    <property type="entry name" value="WD40"/>
    <property type="match status" value="5"/>
</dbReference>
<feature type="repeat" description="WD" evidence="5">
    <location>
        <begin position="96"/>
        <end position="138"/>
    </location>
</feature>
<dbReference type="InterPro" id="IPR020472">
    <property type="entry name" value="WD40_PAC1"/>
</dbReference>
<evidence type="ECO:0000256" key="3">
    <source>
        <dbReference type="ARBA" id="ARBA00022763"/>
    </source>
</evidence>
<evidence type="ECO:0008006" key="8">
    <source>
        <dbReference type="Google" id="ProtNLM"/>
    </source>
</evidence>
<dbReference type="InterPro" id="IPR015943">
    <property type="entry name" value="WD40/YVTN_repeat-like_dom_sf"/>
</dbReference>
<dbReference type="PANTHER" id="PTHR46202:SF1">
    <property type="entry name" value="DNA EXCISION REPAIR PROTEIN ERCC-8"/>
    <property type="match status" value="1"/>
</dbReference>
<dbReference type="VEuPathDB" id="FungiDB:TRICI_001524"/>
<dbReference type="Gene3D" id="2.130.10.10">
    <property type="entry name" value="YVTN repeat-like/Quinoprotein amine dehydrogenase"/>
    <property type="match status" value="1"/>
</dbReference>
<dbReference type="GO" id="GO:0043161">
    <property type="term" value="P:proteasome-mediated ubiquitin-dependent protein catabolic process"/>
    <property type="evidence" value="ECO:0007669"/>
    <property type="project" value="TreeGrafter"/>
</dbReference>
<dbReference type="PROSITE" id="PS50082">
    <property type="entry name" value="WD_REPEATS_2"/>
    <property type="match status" value="4"/>
</dbReference>
<dbReference type="InterPro" id="IPR036322">
    <property type="entry name" value="WD40_repeat_dom_sf"/>
</dbReference>
<dbReference type="OrthoDB" id="361494at2759"/>
<dbReference type="AlphaFoldDB" id="A0A642VAN1"/>
<dbReference type="PROSITE" id="PS50294">
    <property type="entry name" value="WD_REPEATS_REGION"/>
    <property type="match status" value="4"/>
</dbReference>
<dbReference type="InterPro" id="IPR019775">
    <property type="entry name" value="WD40_repeat_CS"/>
</dbReference>
<accession>A0A642VAN1</accession>
<dbReference type="Proteomes" id="UP000761534">
    <property type="component" value="Unassembled WGS sequence"/>
</dbReference>
<keyword evidence="7" id="KW-1185">Reference proteome</keyword>
<dbReference type="GO" id="GO:0000109">
    <property type="term" value="C:nucleotide-excision repair complex"/>
    <property type="evidence" value="ECO:0007669"/>
    <property type="project" value="TreeGrafter"/>
</dbReference>
<feature type="repeat" description="WD" evidence="5">
    <location>
        <begin position="243"/>
        <end position="276"/>
    </location>
</feature>
<comment type="caution">
    <text evidence="6">The sequence shown here is derived from an EMBL/GenBank/DDBJ whole genome shotgun (WGS) entry which is preliminary data.</text>
</comment>
<dbReference type="PANTHER" id="PTHR46202">
    <property type="entry name" value="DNA EXCISION REPAIR PROTEIN ERCC-8"/>
    <property type="match status" value="1"/>
</dbReference>
<gene>
    <name evidence="6" type="ORF">TRICI_001524</name>
</gene>
<evidence type="ECO:0000256" key="4">
    <source>
        <dbReference type="ARBA" id="ARBA00023204"/>
    </source>
</evidence>
<evidence type="ECO:0000313" key="6">
    <source>
        <dbReference type="EMBL" id="KAA8916336.1"/>
    </source>
</evidence>
<dbReference type="SUPFAM" id="SSF50978">
    <property type="entry name" value="WD40 repeat-like"/>
    <property type="match status" value="1"/>
</dbReference>
<keyword evidence="1 5" id="KW-0853">WD repeat</keyword>
<evidence type="ECO:0000256" key="1">
    <source>
        <dbReference type="ARBA" id="ARBA00022574"/>
    </source>
</evidence>
<organism evidence="6 7">
    <name type="scientific">Trichomonascus ciferrii</name>
    <dbReference type="NCBI Taxonomy" id="44093"/>
    <lineage>
        <taxon>Eukaryota</taxon>
        <taxon>Fungi</taxon>
        <taxon>Dikarya</taxon>
        <taxon>Ascomycota</taxon>
        <taxon>Saccharomycotina</taxon>
        <taxon>Dipodascomycetes</taxon>
        <taxon>Dipodascales</taxon>
        <taxon>Trichomonascaceae</taxon>
        <taxon>Trichomonascus</taxon>
        <taxon>Trichomonascus ciferrii complex</taxon>
    </lineage>
</organism>
<sequence length="406" mass="45545">MNKLRRWREWGYIGDVEYRHSLNSLLYDSLARMESPDFAKIHVGAINSLSVEKVEERYLLSGGGDSSIKLWDLDATVVDEGTGETRVECIGQIPRKEGHTYGVSHVQWWPFDNGLFVSSSFDNTVKIWEPNSLSEAYSFNLGTKVYNFDISVVGQHSLVATAADQPFLRLLDLRTTSSTHTLTSHSGRILSVKWSPKDAHILASAGSDGTVRLWDIRRSNACVASLDMQQVGDTPTRTPMAQRKAHRSSANGLCWFPSGDYLVSSGNDEKIRVWGLHPVGGRNMLINFGPLVRNRHVQTLDPCLSPIRDAEWPYLFFPSDNGEIFMFRAVDGKIVKRLTRENHSRSACIISRGPSHLQFLSGALDGSISTWSPHLHPFDEMLDEDTELFGEHGPDVLDEIWKSMNA</sequence>
<keyword evidence="3" id="KW-0227">DNA damage</keyword>
<keyword evidence="2" id="KW-0677">Repeat</keyword>
<dbReference type="GO" id="GO:0000209">
    <property type="term" value="P:protein polyubiquitination"/>
    <property type="evidence" value="ECO:0007669"/>
    <property type="project" value="TreeGrafter"/>
</dbReference>
<feature type="repeat" description="WD" evidence="5">
    <location>
        <begin position="39"/>
        <end position="74"/>
    </location>
</feature>